<protein>
    <submittedName>
        <fullName evidence="2">Uncharacterized protein</fullName>
    </submittedName>
</protein>
<dbReference type="PANTHER" id="PTHR37755">
    <property type="entry name" value="PROTEIN TIC 56, CHLOROPLASTIC"/>
    <property type="match status" value="1"/>
</dbReference>
<reference evidence="2 3" key="1">
    <citation type="submission" date="2020-02" db="EMBL/GenBank/DDBJ databases">
        <authorList>
            <person name="Ma Q."/>
            <person name="Huang Y."/>
            <person name="Song X."/>
            <person name="Pei D."/>
        </authorList>
    </citation>
    <scope>NUCLEOTIDE SEQUENCE [LARGE SCALE GENOMIC DNA]</scope>
    <source>
        <strain evidence="2">Sxm20200214</strain>
        <tissue evidence="2">Leaf</tissue>
    </source>
</reference>
<dbReference type="AlphaFoldDB" id="A0A8X7P6Y2"/>
<proteinExistence type="predicted"/>
<dbReference type="Proteomes" id="UP000886595">
    <property type="component" value="Unassembled WGS sequence"/>
</dbReference>
<feature type="region of interest" description="Disordered" evidence="1">
    <location>
        <begin position="108"/>
        <end position="140"/>
    </location>
</feature>
<evidence type="ECO:0000313" key="2">
    <source>
        <dbReference type="EMBL" id="KAG2245108.1"/>
    </source>
</evidence>
<dbReference type="OrthoDB" id="10330309at2759"/>
<dbReference type="GO" id="GO:0009706">
    <property type="term" value="C:chloroplast inner membrane"/>
    <property type="evidence" value="ECO:0007669"/>
    <property type="project" value="TreeGrafter"/>
</dbReference>
<feature type="compositionally biased region" description="Basic and acidic residues" evidence="1">
    <location>
        <begin position="108"/>
        <end position="124"/>
    </location>
</feature>
<accession>A0A8X7P6Y2</accession>
<sequence length="140" mass="16647">MYKSNENIDHLMDQCGKSWPWPMGSDKYRASNGSDQLWRRVIPFGTYTTGPPFIREWNMNVMRLFRIYYNLSGRVRQKLEKTVPGFNIIMGKVQKDYESRIARRMKWREEEMREEDLGHNSGHSDEDEEEEEEEGESGST</sequence>
<name>A0A8X7P6Y2_BRACI</name>
<gene>
    <name evidence="2" type="ORF">Bca52824_093043</name>
</gene>
<comment type="caution">
    <text evidence="2">The sequence shown here is derived from an EMBL/GenBank/DDBJ whole genome shotgun (WGS) entry which is preliminary data.</text>
</comment>
<keyword evidence="3" id="KW-1185">Reference proteome</keyword>
<dbReference type="PANTHER" id="PTHR37755:SF1">
    <property type="entry name" value="PROTEIN TIC 56, CHLOROPLASTIC"/>
    <property type="match status" value="1"/>
</dbReference>
<evidence type="ECO:0000256" key="1">
    <source>
        <dbReference type="SAM" id="MobiDB-lite"/>
    </source>
</evidence>
<dbReference type="EMBL" id="JAAMPC010000037">
    <property type="protein sequence ID" value="KAG2245108.1"/>
    <property type="molecule type" value="Genomic_DNA"/>
</dbReference>
<dbReference type="InterPro" id="IPR037471">
    <property type="entry name" value="TIC56"/>
</dbReference>
<evidence type="ECO:0000313" key="3">
    <source>
        <dbReference type="Proteomes" id="UP000886595"/>
    </source>
</evidence>
<feature type="compositionally biased region" description="Acidic residues" evidence="1">
    <location>
        <begin position="125"/>
        <end position="140"/>
    </location>
</feature>
<dbReference type="GO" id="GO:0045037">
    <property type="term" value="P:protein import into chloroplast stroma"/>
    <property type="evidence" value="ECO:0007669"/>
    <property type="project" value="TreeGrafter"/>
</dbReference>
<organism evidence="2 3">
    <name type="scientific">Brassica carinata</name>
    <name type="common">Ethiopian mustard</name>
    <name type="synonym">Abyssinian cabbage</name>
    <dbReference type="NCBI Taxonomy" id="52824"/>
    <lineage>
        <taxon>Eukaryota</taxon>
        <taxon>Viridiplantae</taxon>
        <taxon>Streptophyta</taxon>
        <taxon>Embryophyta</taxon>
        <taxon>Tracheophyta</taxon>
        <taxon>Spermatophyta</taxon>
        <taxon>Magnoliopsida</taxon>
        <taxon>eudicotyledons</taxon>
        <taxon>Gunneridae</taxon>
        <taxon>Pentapetalae</taxon>
        <taxon>rosids</taxon>
        <taxon>malvids</taxon>
        <taxon>Brassicales</taxon>
        <taxon>Brassicaceae</taxon>
        <taxon>Brassiceae</taxon>
        <taxon>Brassica</taxon>
    </lineage>
</organism>